<dbReference type="GO" id="GO:0006355">
    <property type="term" value="P:regulation of DNA-templated transcription"/>
    <property type="evidence" value="ECO:0007669"/>
    <property type="project" value="InterPro"/>
</dbReference>
<dbReference type="PROSITE" id="PS50109">
    <property type="entry name" value="HIS_KIN"/>
    <property type="match status" value="1"/>
</dbReference>
<dbReference type="SMART" id="SM00091">
    <property type="entry name" value="PAS"/>
    <property type="match status" value="3"/>
</dbReference>
<evidence type="ECO:0000256" key="9">
    <source>
        <dbReference type="SAM" id="Phobius"/>
    </source>
</evidence>
<evidence type="ECO:0000256" key="6">
    <source>
        <dbReference type="ARBA" id="ARBA00022777"/>
    </source>
</evidence>
<dbReference type="EMBL" id="FO203427">
    <property type="protein sequence ID" value="CCH47904.1"/>
    <property type="molecule type" value="Genomic_DNA"/>
</dbReference>
<dbReference type="Gene3D" id="3.30.565.10">
    <property type="entry name" value="Histidine kinase-like ATPase, C-terminal domain"/>
    <property type="match status" value="1"/>
</dbReference>
<evidence type="ECO:0000259" key="10">
    <source>
        <dbReference type="PROSITE" id="PS50109"/>
    </source>
</evidence>
<dbReference type="InterPro" id="IPR000700">
    <property type="entry name" value="PAS-assoc_C"/>
</dbReference>
<dbReference type="BioCyc" id="DPIE1322246:BN4_RS03430-MONOMER"/>
<gene>
    <name evidence="13" type="ordered locus">BN4_10667</name>
</gene>
<proteinExistence type="predicted"/>
<dbReference type="PANTHER" id="PTHR43065:SF46">
    <property type="entry name" value="C4-DICARBOXYLATE TRANSPORT SENSOR PROTEIN DCTB"/>
    <property type="match status" value="1"/>
</dbReference>
<evidence type="ECO:0000256" key="4">
    <source>
        <dbReference type="ARBA" id="ARBA00022679"/>
    </source>
</evidence>
<keyword evidence="9" id="KW-0472">Membrane</keyword>
<dbReference type="SMART" id="SM00086">
    <property type="entry name" value="PAC"/>
    <property type="match status" value="3"/>
</dbReference>
<dbReference type="PATRIC" id="fig|879567.3.peg.689"/>
<reference evidence="14" key="2">
    <citation type="journal article" date="2013" name="Stand. Genomic Sci.">
        <title>Complete genome sequence of Desulfocapsa sulfexigens, a marine deltaproteobacterium specialized in disproportionating inorganic sulfur compounds.</title>
        <authorList>
            <person name="Finster K.W."/>
            <person name="Kjeldsen K.U."/>
            <person name="Kube M."/>
            <person name="Reinhardt R."/>
            <person name="Mussmann M."/>
            <person name="Amann R."/>
            <person name="Schreiber L."/>
        </authorList>
    </citation>
    <scope>NUCLEOTIDE SEQUENCE [LARGE SCALE GENOMIC DNA]</scope>
    <source>
        <strain evidence="14">DSM 10523 / SB164P1</strain>
    </source>
</reference>
<dbReference type="PANTHER" id="PTHR43065">
    <property type="entry name" value="SENSOR HISTIDINE KINASE"/>
    <property type="match status" value="1"/>
</dbReference>
<dbReference type="SUPFAM" id="SSF55874">
    <property type="entry name" value="ATPase domain of HSP90 chaperone/DNA topoisomerase II/histidine kinase"/>
    <property type="match status" value="1"/>
</dbReference>
<keyword evidence="8" id="KW-0902">Two-component regulatory system</keyword>
<feature type="domain" description="PAC" evidence="12">
    <location>
        <begin position="417"/>
        <end position="469"/>
    </location>
</feature>
<dbReference type="Pfam" id="PF13188">
    <property type="entry name" value="PAS_8"/>
    <property type="match status" value="1"/>
</dbReference>
<dbReference type="InterPro" id="IPR036097">
    <property type="entry name" value="HisK_dim/P_sf"/>
</dbReference>
<protein>
    <recommendedName>
        <fullName evidence="2">histidine kinase</fullName>
        <ecNumber evidence="2">2.7.13.3</ecNumber>
    </recommendedName>
</protein>
<dbReference type="SUPFAM" id="SSF55785">
    <property type="entry name" value="PYP-like sensor domain (PAS domain)"/>
    <property type="match status" value="3"/>
</dbReference>
<dbReference type="Gene3D" id="1.10.287.130">
    <property type="match status" value="1"/>
</dbReference>
<keyword evidence="7" id="KW-0067">ATP-binding</keyword>
<feature type="transmembrane region" description="Helical" evidence="9">
    <location>
        <begin position="12"/>
        <end position="31"/>
    </location>
</feature>
<feature type="domain" description="PAS" evidence="11">
    <location>
        <begin position="466"/>
        <end position="536"/>
    </location>
</feature>
<dbReference type="HOGENOM" id="CLU_331971_0_0_7"/>
<evidence type="ECO:0000256" key="7">
    <source>
        <dbReference type="ARBA" id="ARBA00022840"/>
    </source>
</evidence>
<evidence type="ECO:0000256" key="1">
    <source>
        <dbReference type="ARBA" id="ARBA00000085"/>
    </source>
</evidence>
<dbReference type="SUPFAM" id="SSF47384">
    <property type="entry name" value="Homodimeric domain of signal transducing histidine kinase"/>
    <property type="match status" value="1"/>
</dbReference>
<dbReference type="InterPro" id="IPR003594">
    <property type="entry name" value="HATPase_dom"/>
</dbReference>
<dbReference type="InterPro" id="IPR001610">
    <property type="entry name" value="PAC"/>
</dbReference>
<feature type="domain" description="Histidine kinase" evidence="10">
    <location>
        <begin position="604"/>
        <end position="863"/>
    </location>
</feature>
<evidence type="ECO:0000256" key="5">
    <source>
        <dbReference type="ARBA" id="ARBA00022741"/>
    </source>
</evidence>
<dbReference type="GO" id="GO:0005524">
    <property type="term" value="F:ATP binding"/>
    <property type="evidence" value="ECO:0007669"/>
    <property type="project" value="UniProtKB-KW"/>
</dbReference>
<dbReference type="InterPro" id="IPR036890">
    <property type="entry name" value="HATPase_C_sf"/>
</dbReference>
<dbReference type="Pfam" id="PF00989">
    <property type="entry name" value="PAS"/>
    <property type="match status" value="1"/>
</dbReference>
<feature type="transmembrane region" description="Helical" evidence="9">
    <location>
        <begin position="190"/>
        <end position="210"/>
    </location>
</feature>
<dbReference type="Proteomes" id="UP000011724">
    <property type="component" value="Chromosome"/>
</dbReference>
<keyword evidence="9" id="KW-0812">Transmembrane</keyword>
<dbReference type="InterPro" id="IPR013656">
    <property type="entry name" value="PAS_4"/>
</dbReference>
<dbReference type="Pfam" id="PF02518">
    <property type="entry name" value="HATPase_c"/>
    <property type="match status" value="1"/>
</dbReference>
<keyword evidence="5" id="KW-0547">Nucleotide-binding</keyword>
<evidence type="ECO:0000256" key="8">
    <source>
        <dbReference type="ARBA" id="ARBA00023012"/>
    </source>
</evidence>
<dbReference type="InterPro" id="IPR005467">
    <property type="entry name" value="His_kinase_dom"/>
</dbReference>
<keyword evidence="14" id="KW-1185">Reference proteome</keyword>
<evidence type="ECO:0000313" key="13">
    <source>
        <dbReference type="EMBL" id="CCH47904.1"/>
    </source>
</evidence>
<feature type="domain" description="PAC" evidence="12">
    <location>
        <begin position="537"/>
        <end position="591"/>
    </location>
</feature>
<organism evidence="13 14">
    <name type="scientific">Pseudodesulfovibrio piezophilus (strain DSM 21447 / JCM 15486 / C1TLV30)</name>
    <name type="common">Desulfovibrio piezophilus</name>
    <dbReference type="NCBI Taxonomy" id="1322246"/>
    <lineage>
        <taxon>Bacteria</taxon>
        <taxon>Pseudomonadati</taxon>
        <taxon>Thermodesulfobacteriota</taxon>
        <taxon>Desulfovibrionia</taxon>
        <taxon>Desulfovibrionales</taxon>
        <taxon>Desulfovibrionaceae</taxon>
    </lineage>
</organism>
<dbReference type="OrthoDB" id="9769169at2"/>
<dbReference type="PROSITE" id="PS50112">
    <property type="entry name" value="PAS"/>
    <property type="match status" value="3"/>
</dbReference>
<dbReference type="SMART" id="SM00387">
    <property type="entry name" value="HATPase_c"/>
    <property type="match status" value="1"/>
</dbReference>
<keyword evidence="4 13" id="KW-0808">Transferase</keyword>
<keyword evidence="3" id="KW-0597">Phosphoprotein</keyword>
<feature type="domain" description="PAS" evidence="11">
    <location>
        <begin position="221"/>
        <end position="269"/>
    </location>
</feature>
<keyword evidence="9" id="KW-1133">Transmembrane helix</keyword>
<name>M1WNZ9_PSEP2</name>
<feature type="domain" description="PAS" evidence="11">
    <location>
        <begin position="345"/>
        <end position="410"/>
    </location>
</feature>
<dbReference type="Gene3D" id="3.30.450.20">
    <property type="entry name" value="PAS domain"/>
    <property type="match status" value="3"/>
</dbReference>
<dbReference type="PROSITE" id="PS50113">
    <property type="entry name" value="PAC"/>
    <property type="match status" value="2"/>
</dbReference>
<dbReference type="InterPro" id="IPR004358">
    <property type="entry name" value="Sig_transdc_His_kin-like_C"/>
</dbReference>
<dbReference type="Pfam" id="PF08448">
    <property type="entry name" value="PAS_4"/>
    <property type="match status" value="1"/>
</dbReference>
<dbReference type="PRINTS" id="PR00344">
    <property type="entry name" value="BCTRLSENSOR"/>
</dbReference>
<dbReference type="CDD" id="cd00130">
    <property type="entry name" value="PAS"/>
    <property type="match status" value="3"/>
</dbReference>
<dbReference type="GO" id="GO:0000155">
    <property type="term" value="F:phosphorelay sensor kinase activity"/>
    <property type="evidence" value="ECO:0007669"/>
    <property type="project" value="InterPro"/>
</dbReference>
<dbReference type="RefSeq" id="WP_015413958.1">
    <property type="nucleotide sequence ID" value="NC_020409.1"/>
</dbReference>
<accession>M1WNZ9</accession>
<evidence type="ECO:0000259" key="11">
    <source>
        <dbReference type="PROSITE" id="PS50112"/>
    </source>
</evidence>
<evidence type="ECO:0000259" key="12">
    <source>
        <dbReference type="PROSITE" id="PS50113"/>
    </source>
</evidence>
<evidence type="ECO:0000313" key="14">
    <source>
        <dbReference type="Proteomes" id="UP000011724"/>
    </source>
</evidence>
<dbReference type="eggNOG" id="COG4191">
    <property type="taxonomic scope" value="Bacteria"/>
</dbReference>
<reference evidence="13 14" key="1">
    <citation type="journal article" date="2013" name="PLoS ONE">
        <title>The first genomic and proteomic characterization of a deep-sea sulfate reducer: insights into the piezophilic lifestyle of Desulfovibrio piezophilus.</title>
        <authorList>
            <person name="Pradel N."/>
            <person name="Ji B."/>
            <person name="Gimenez G."/>
            <person name="Talla E."/>
            <person name="Lenoble P."/>
            <person name="Garel M."/>
            <person name="Tamburini C."/>
            <person name="Fourquet P."/>
            <person name="Lebrun R."/>
            <person name="Bertin P."/>
            <person name="Denis Y."/>
            <person name="Pophillat M."/>
            <person name="Barbe V."/>
            <person name="Ollivier B."/>
            <person name="Dolla A."/>
        </authorList>
    </citation>
    <scope>NUCLEOTIDE SEQUENCE [LARGE SCALE GENOMIC DNA]</scope>
    <source>
        <strain evidence="14">DSM 10523 / SB164P1</strain>
    </source>
</reference>
<dbReference type="EC" id="2.7.13.3" evidence="2"/>
<dbReference type="AlphaFoldDB" id="M1WNZ9"/>
<dbReference type="NCBIfam" id="TIGR00229">
    <property type="entry name" value="sensory_box"/>
    <property type="match status" value="3"/>
</dbReference>
<evidence type="ECO:0000256" key="3">
    <source>
        <dbReference type="ARBA" id="ARBA00022553"/>
    </source>
</evidence>
<dbReference type="InterPro" id="IPR000014">
    <property type="entry name" value="PAS"/>
</dbReference>
<evidence type="ECO:0000256" key="2">
    <source>
        <dbReference type="ARBA" id="ARBA00012438"/>
    </source>
</evidence>
<comment type="catalytic activity">
    <reaction evidence="1">
        <text>ATP + protein L-histidine = ADP + protein N-phospho-L-histidine.</text>
        <dbReference type="EC" id="2.7.13.3"/>
    </reaction>
</comment>
<dbReference type="STRING" id="1322246.BN4_10667"/>
<dbReference type="eggNOG" id="COG3829">
    <property type="taxonomic scope" value="Bacteria"/>
</dbReference>
<keyword evidence="6 13" id="KW-0418">Kinase</keyword>
<dbReference type="KEGG" id="dpi:BN4_10667"/>
<sequence>MVGRKRRFASLALIMVLLVGAVSMFSTYLLYETSLNEQKVRLHELVQSQAALLTELGQIAQGVEGDGVGGVPLDTLLHHLSHAYTKFQIESDAGELTIGRKSDEDVSFLVVNGKAVTPANSNAQISYENHYAIPMKAALEGKTGTVIALDYRGIEVLAAYTPLFFQDETMGLVAKIDIDEIKEPFIRANLIIFGVGVALTLLGLIVFFKLSEPIIRDIQLREQNYRDLVQGANSLIIRINEDGKITFANSFARKLLVGEEGELVGRDFMSFLGAAQGHGGLDVVLQFFEQGENYSESALTLYNDSNGWVSWTVRLIEEYGRPRELLCIGSDVTKLHRANEAQREIEERFRAIAKASPVGIAITDMEGNLIYANERMHEMTQTTAVDLAGKGWLDRIHAHDKAVVKTQWLRGKFVHSNQVEMRLVTKENLEIWVLGQIVNLRSIQKEIVGKVLTFTDITPIKEAEQAMRQLTAAMEQAAEVVIITDIKGIITYVNPAFEVITGFSRQDALGKTPNILKSDDQNEAFYKELWETIARGEAWSGRFVNLRKNGRRYTQEANIGPIRNHDGQTTGYVCVARDISDQLVVEAQLRQAQKLESIGELAAGIAHEINTPTQYVTSNLQFLGDSFDSYSKMMERSRELVHYILERCKDTPDEGLQAQAESTLDLKEIEYLSEDVPNALSESEAGLKRIAEIVQSVKQLAHPGEVSKSYHSLNKIAQDAATVSTNEWKYIADIEYYLDDTLASIFCLKGEVGQVVLNLIVNSAHAIETKGAGGEERGTITLKSYQEGSMAVLEVSDTGIGMSPDIMERVFDPFFTTKDVGKGTGQGLAIAHNVVVNMHGGIMLVESKLGIGSTFIVKLPFEEQN</sequence>
<dbReference type="InterPro" id="IPR013767">
    <property type="entry name" value="PAS_fold"/>
</dbReference>
<dbReference type="InterPro" id="IPR035965">
    <property type="entry name" value="PAS-like_dom_sf"/>
</dbReference>